<feature type="domain" description="ATP-grasp" evidence="3">
    <location>
        <begin position="130"/>
        <end position="385"/>
    </location>
</feature>
<proteinExistence type="predicted"/>
<dbReference type="EMBL" id="BAAAYG010000012">
    <property type="protein sequence ID" value="GAA3287594.1"/>
    <property type="molecule type" value="Genomic_DNA"/>
</dbReference>
<organism evidence="4 5">
    <name type="scientific">Nesterenkonia halobia</name>
    <dbReference type="NCBI Taxonomy" id="37922"/>
    <lineage>
        <taxon>Bacteria</taxon>
        <taxon>Bacillati</taxon>
        <taxon>Actinomycetota</taxon>
        <taxon>Actinomycetes</taxon>
        <taxon>Micrococcales</taxon>
        <taxon>Micrococcaceae</taxon>
        <taxon>Nesterenkonia</taxon>
    </lineage>
</organism>
<reference evidence="5" key="1">
    <citation type="journal article" date="2019" name="Int. J. Syst. Evol. Microbiol.">
        <title>The Global Catalogue of Microorganisms (GCM) 10K type strain sequencing project: providing services to taxonomists for standard genome sequencing and annotation.</title>
        <authorList>
            <consortium name="The Broad Institute Genomics Platform"/>
            <consortium name="The Broad Institute Genome Sequencing Center for Infectious Disease"/>
            <person name="Wu L."/>
            <person name="Ma J."/>
        </authorList>
    </citation>
    <scope>NUCLEOTIDE SEQUENCE [LARGE SCALE GENOMIC DNA]</scope>
    <source>
        <strain evidence="5">JCM 11483</strain>
    </source>
</reference>
<protein>
    <recommendedName>
        <fullName evidence="3">ATP-grasp domain-containing protein</fullName>
    </recommendedName>
</protein>
<feature type="region of interest" description="Disordered" evidence="2">
    <location>
        <begin position="1"/>
        <end position="47"/>
    </location>
</feature>
<comment type="caution">
    <text evidence="4">The sequence shown here is derived from an EMBL/GenBank/DDBJ whole genome shotgun (WGS) entry which is preliminary data.</text>
</comment>
<dbReference type="SUPFAM" id="SSF56059">
    <property type="entry name" value="Glutathione synthetase ATP-binding domain-like"/>
    <property type="match status" value="1"/>
</dbReference>
<dbReference type="Gene3D" id="3.30.470.20">
    <property type="entry name" value="ATP-grasp fold, B domain"/>
    <property type="match status" value="1"/>
</dbReference>
<dbReference type="RefSeq" id="WP_344721782.1">
    <property type="nucleotide sequence ID" value="NZ_BAAAYG010000012.1"/>
</dbReference>
<sequence>MASSTPPARAAAEDPAAESGAVSGASADSPDEPDEAAAAPSRDESEHAVEQFIADRLVGEAGAVASVPRPATDDELIRAALSRRGVRTEEVDGQQVLLLGGIVVGGLRDGVTTLVGAHARRVGDNAWLTKRHLRVRDVPVPAGRMHGPDALDAACAQLAELDGPATLKPVAGHPGAGITTGLETEDQLRAAWRPALQARRRGPGANLNLLLETHHAGLDLRAFVVGDRVVSAIVRVPLHLVGDGTSTVRELLELQTDRRRGHAILAPRTPHLDDAALEAAGLRADAVPQAGEVRILAATAGLDAGGLPVDVTDELADELAEVAADAVGAMPGLGAGAADLVAPRLDSADGAVVVDVEPTASLLPHHLPAVGTGRDVAGALADMLLIRASR</sequence>
<dbReference type="PROSITE" id="PS50975">
    <property type="entry name" value="ATP_GRASP"/>
    <property type="match status" value="1"/>
</dbReference>
<keyword evidence="1" id="KW-0547">Nucleotide-binding</keyword>
<dbReference type="InterPro" id="IPR011761">
    <property type="entry name" value="ATP-grasp"/>
</dbReference>
<keyword evidence="1" id="KW-0067">ATP-binding</keyword>
<evidence type="ECO:0000259" key="3">
    <source>
        <dbReference type="PROSITE" id="PS50975"/>
    </source>
</evidence>
<keyword evidence="5" id="KW-1185">Reference proteome</keyword>
<name>A0ABP6RGS6_9MICC</name>
<gene>
    <name evidence="4" type="ORF">GCM10020260_24410</name>
</gene>
<evidence type="ECO:0000256" key="1">
    <source>
        <dbReference type="PROSITE-ProRule" id="PRU00409"/>
    </source>
</evidence>
<feature type="compositionally biased region" description="Low complexity" evidence="2">
    <location>
        <begin position="1"/>
        <end position="28"/>
    </location>
</feature>
<evidence type="ECO:0000313" key="5">
    <source>
        <dbReference type="Proteomes" id="UP001501736"/>
    </source>
</evidence>
<evidence type="ECO:0000313" key="4">
    <source>
        <dbReference type="EMBL" id="GAA3287594.1"/>
    </source>
</evidence>
<evidence type="ECO:0000256" key="2">
    <source>
        <dbReference type="SAM" id="MobiDB-lite"/>
    </source>
</evidence>
<dbReference type="Proteomes" id="UP001501736">
    <property type="component" value="Unassembled WGS sequence"/>
</dbReference>
<accession>A0ABP6RGS6</accession>